<dbReference type="InterPro" id="IPR023574">
    <property type="entry name" value="Ribosomal_uL4_dom_sf"/>
</dbReference>
<dbReference type="GO" id="GO:1990904">
    <property type="term" value="C:ribonucleoprotein complex"/>
    <property type="evidence" value="ECO:0007669"/>
    <property type="project" value="UniProtKB-KW"/>
</dbReference>
<dbReference type="PANTHER" id="PTHR10746:SF6">
    <property type="entry name" value="LARGE RIBOSOMAL SUBUNIT PROTEIN UL4M"/>
    <property type="match status" value="1"/>
</dbReference>
<protein>
    <recommendedName>
        <fullName evidence="6">Large ribosomal subunit protein uL4m</fullName>
    </recommendedName>
    <alternativeName>
        <fullName evidence="7">39S ribosomal protein L4, mitochondrial</fullName>
    </alternativeName>
</protein>
<comment type="subcellular location">
    <subcellularLocation>
        <location evidence="1">Mitochondrion</location>
    </subcellularLocation>
</comment>
<comment type="caution">
    <text evidence="8">The sequence shown here is derived from an EMBL/GenBank/DDBJ whole genome shotgun (WGS) entry which is preliminary data.</text>
</comment>
<accession>A0A8J1U6A3</accession>
<dbReference type="Proteomes" id="UP000749559">
    <property type="component" value="Unassembled WGS sequence"/>
</dbReference>
<dbReference type="Pfam" id="PF00573">
    <property type="entry name" value="Ribosomal_L4"/>
    <property type="match status" value="1"/>
</dbReference>
<keyword evidence="3" id="KW-0689">Ribosomal protein</keyword>
<comment type="similarity">
    <text evidence="2">Belongs to the universal ribosomal protein uL4 family.</text>
</comment>
<evidence type="ECO:0000256" key="1">
    <source>
        <dbReference type="ARBA" id="ARBA00004173"/>
    </source>
</evidence>
<evidence type="ECO:0000313" key="9">
    <source>
        <dbReference type="Proteomes" id="UP000749559"/>
    </source>
</evidence>
<dbReference type="GO" id="GO:0006412">
    <property type="term" value="P:translation"/>
    <property type="evidence" value="ECO:0007669"/>
    <property type="project" value="InterPro"/>
</dbReference>
<dbReference type="HAMAP" id="MF_01328_B">
    <property type="entry name" value="Ribosomal_uL4_B"/>
    <property type="match status" value="1"/>
</dbReference>
<dbReference type="PANTHER" id="PTHR10746">
    <property type="entry name" value="50S RIBOSOMAL PROTEIN L4"/>
    <property type="match status" value="1"/>
</dbReference>
<dbReference type="NCBIfam" id="TIGR03953">
    <property type="entry name" value="rplD_bact"/>
    <property type="match status" value="1"/>
</dbReference>
<evidence type="ECO:0000256" key="6">
    <source>
        <dbReference type="ARBA" id="ARBA00040565"/>
    </source>
</evidence>
<evidence type="ECO:0000313" key="8">
    <source>
        <dbReference type="EMBL" id="CAH1791036.1"/>
    </source>
</evidence>
<keyword evidence="5" id="KW-0687">Ribonucleoprotein</keyword>
<organism evidence="8 9">
    <name type="scientific">Owenia fusiformis</name>
    <name type="common">Polychaete worm</name>
    <dbReference type="NCBI Taxonomy" id="6347"/>
    <lineage>
        <taxon>Eukaryota</taxon>
        <taxon>Metazoa</taxon>
        <taxon>Spiralia</taxon>
        <taxon>Lophotrochozoa</taxon>
        <taxon>Annelida</taxon>
        <taxon>Polychaeta</taxon>
        <taxon>Sedentaria</taxon>
        <taxon>Canalipalpata</taxon>
        <taxon>Sabellida</taxon>
        <taxon>Oweniida</taxon>
        <taxon>Oweniidae</taxon>
        <taxon>Owenia</taxon>
    </lineage>
</organism>
<evidence type="ECO:0000256" key="2">
    <source>
        <dbReference type="ARBA" id="ARBA00010528"/>
    </source>
</evidence>
<evidence type="ECO:0000256" key="4">
    <source>
        <dbReference type="ARBA" id="ARBA00023128"/>
    </source>
</evidence>
<sequence length="322" mass="36784">MVILSILRTNGRPLKTLCEFACSQTRLLSSTSTRKVQDGLEEYSDSKVISRPPTPIITSRNLDFMPRDREPAKAWLETMDTIEGEKLGMIDLHPDIFNANPRLDVLHRNIMWQRAYRRISYAKTKSRAEVRGGGRKPRPQKGSGRSRQGSIRAPQWRGGGVAHGPRGPKSYYYMEDFNMRVQGLMIALTVKYAQNYLHVVDNFDIPTEDPEYLQDILDHRKWGLSALLVDDVDMAPTNMALACSNVKHINIMPVYGLNVYSMLKHEGLILTLAAVEKIEERLLYHLHRPDYEQVGWLKQQDANRYVNSGGPTMFREGDGRIV</sequence>
<dbReference type="InterPro" id="IPR013005">
    <property type="entry name" value="Ribosomal_uL4-like"/>
</dbReference>
<dbReference type="GO" id="GO:0003735">
    <property type="term" value="F:structural constituent of ribosome"/>
    <property type="evidence" value="ECO:0007669"/>
    <property type="project" value="InterPro"/>
</dbReference>
<gene>
    <name evidence="8" type="ORF">OFUS_LOCUS16172</name>
</gene>
<dbReference type="SUPFAM" id="SSF52166">
    <property type="entry name" value="Ribosomal protein L4"/>
    <property type="match status" value="1"/>
</dbReference>
<dbReference type="GO" id="GO:0005840">
    <property type="term" value="C:ribosome"/>
    <property type="evidence" value="ECO:0007669"/>
    <property type="project" value="UniProtKB-KW"/>
</dbReference>
<name>A0A8J1U6A3_OWEFU</name>
<keyword evidence="4" id="KW-0496">Mitochondrion</keyword>
<reference evidence="8" key="1">
    <citation type="submission" date="2022-03" db="EMBL/GenBank/DDBJ databases">
        <authorList>
            <person name="Martin C."/>
        </authorList>
    </citation>
    <scope>NUCLEOTIDE SEQUENCE</scope>
</reference>
<dbReference type="AlphaFoldDB" id="A0A8J1U6A3"/>
<dbReference type="InterPro" id="IPR002136">
    <property type="entry name" value="Ribosomal_uL4"/>
</dbReference>
<proteinExistence type="inferred from homology"/>
<dbReference type="EMBL" id="CAIIXF020000008">
    <property type="protein sequence ID" value="CAH1791036.1"/>
    <property type="molecule type" value="Genomic_DNA"/>
</dbReference>
<dbReference type="OrthoDB" id="275876at2759"/>
<evidence type="ECO:0000256" key="5">
    <source>
        <dbReference type="ARBA" id="ARBA00023274"/>
    </source>
</evidence>
<evidence type="ECO:0000256" key="3">
    <source>
        <dbReference type="ARBA" id="ARBA00022980"/>
    </source>
</evidence>
<dbReference type="FunFam" id="3.40.1370.10:FF:000005">
    <property type="entry name" value="39S ribosomal protein L4, mitochondrial"/>
    <property type="match status" value="1"/>
</dbReference>
<dbReference type="Gene3D" id="3.40.1370.10">
    <property type="match status" value="1"/>
</dbReference>
<dbReference type="GO" id="GO:0005743">
    <property type="term" value="C:mitochondrial inner membrane"/>
    <property type="evidence" value="ECO:0007669"/>
    <property type="project" value="UniProtKB-ARBA"/>
</dbReference>
<evidence type="ECO:0000256" key="7">
    <source>
        <dbReference type="ARBA" id="ARBA00082711"/>
    </source>
</evidence>
<keyword evidence="9" id="KW-1185">Reference proteome</keyword>